<dbReference type="InterPro" id="IPR050106">
    <property type="entry name" value="HistidinolP_aminotransfase"/>
</dbReference>
<evidence type="ECO:0000256" key="2">
    <source>
        <dbReference type="ARBA" id="ARBA00011738"/>
    </source>
</evidence>
<keyword evidence="7" id="KW-0028">Amino-acid biosynthesis</keyword>
<keyword evidence="10" id="KW-1185">Reference proteome</keyword>
<dbReference type="NCBIfam" id="TIGR01141">
    <property type="entry name" value="hisC"/>
    <property type="match status" value="1"/>
</dbReference>
<protein>
    <recommendedName>
        <fullName evidence="7">Histidinol-phosphate aminotransferase</fullName>
        <ecNumber evidence="7">2.6.1.9</ecNumber>
    </recommendedName>
    <alternativeName>
        <fullName evidence="7">Imidazole acetol-phosphate transaminase</fullName>
    </alternativeName>
</protein>
<dbReference type="PANTHER" id="PTHR43643:SF3">
    <property type="entry name" value="HISTIDINOL-PHOSPHATE AMINOTRANSFERASE"/>
    <property type="match status" value="1"/>
</dbReference>
<comment type="similarity">
    <text evidence="7">Belongs to the class-II pyridoxal-phosphate-dependent aminotransferase family. Histidinol-phosphate aminotransferase subfamily.</text>
</comment>
<keyword evidence="5 7" id="KW-0663">Pyridoxal phosphate</keyword>
<comment type="cofactor">
    <cofactor evidence="1 7">
        <name>pyridoxal 5'-phosphate</name>
        <dbReference type="ChEBI" id="CHEBI:597326"/>
    </cofactor>
</comment>
<evidence type="ECO:0000256" key="5">
    <source>
        <dbReference type="ARBA" id="ARBA00022898"/>
    </source>
</evidence>
<evidence type="ECO:0000256" key="6">
    <source>
        <dbReference type="ARBA" id="ARBA00023102"/>
    </source>
</evidence>
<dbReference type="GO" id="GO:0000105">
    <property type="term" value="P:L-histidine biosynthetic process"/>
    <property type="evidence" value="ECO:0007669"/>
    <property type="project" value="UniProtKB-UniRule"/>
</dbReference>
<dbReference type="Proteomes" id="UP000661691">
    <property type="component" value="Unassembled WGS sequence"/>
</dbReference>
<evidence type="ECO:0000313" key="10">
    <source>
        <dbReference type="Proteomes" id="UP000661691"/>
    </source>
</evidence>
<name>A0A926RTU9_9BACL</name>
<organism evidence="9 10">
    <name type="scientific">Polycladospora coralii</name>
    <dbReference type="NCBI Taxonomy" id="2771432"/>
    <lineage>
        <taxon>Bacteria</taxon>
        <taxon>Bacillati</taxon>
        <taxon>Bacillota</taxon>
        <taxon>Bacilli</taxon>
        <taxon>Bacillales</taxon>
        <taxon>Thermoactinomycetaceae</taxon>
        <taxon>Polycladospora</taxon>
    </lineage>
</organism>
<gene>
    <name evidence="7" type="primary">hisC</name>
    <name evidence="9" type="ORF">IC620_04460</name>
</gene>
<comment type="subunit">
    <text evidence="2 7">Homodimer.</text>
</comment>
<dbReference type="Gene3D" id="3.90.1150.10">
    <property type="entry name" value="Aspartate Aminotransferase, domain 1"/>
    <property type="match status" value="1"/>
</dbReference>
<dbReference type="AlphaFoldDB" id="A0A926RTU9"/>
<evidence type="ECO:0000256" key="1">
    <source>
        <dbReference type="ARBA" id="ARBA00001933"/>
    </source>
</evidence>
<evidence type="ECO:0000313" key="9">
    <source>
        <dbReference type="EMBL" id="MBD1371609.1"/>
    </source>
</evidence>
<evidence type="ECO:0000256" key="7">
    <source>
        <dbReference type="HAMAP-Rule" id="MF_01023"/>
    </source>
</evidence>
<dbReference type="Pfam" id="PF00155">
    <property type="entry name" value="Aminotran_1_2"/>
    <property type="match status" value="1"/>
</dbReference>
<comment type="caution">
    <text evidence="9">The sequence shown here is derived from an EMBL/GenBank/DDBJ whole genome shotgun (WGS) entry which is preliminary data.</text>
</comment>
<dbReference type="PANTHER" id="PTHR43643">
    <property type="entry name" value="HISTIDINOL-PHOSPHATE AMINOTRANSFERASE 2"/>
    <property type="match status" value="1"/>
</dbReference>
<dbReference type="InterPro" id="IPR015421">
    <property type="entry name" value="PyrdxlP-dep_Trfase_major"/>
</dbReference>
<keyword evidence="4 7" id="KW-0808">Transferase</keyword>
<evidence type="ECO:0000256" key="3">
    <source>
        <dbReference type="ARBA" id="ARBA00022576"/>
    </source>
</evidence>
<dbReference type="InterPro" id="IPR015422">
    <property type="entry name" value="PyrdxlP-dep_Trfase_small"/>
</dbReference>
<comment type="pathway">
    <text evidence="7">Amino-acid biosynthesis; L-histidine biosynthesis; L-histidine from 5-phospho-alpha-D-ribose 1-diphosphate: step 7/9.</text>
</comment>
<dbReference type="HAMAP" id="MF_01023">
    <property type="entry name" value="HisC_aminotrans_2"/>
    <property type="match status" value="1"/>
</dbReference>
<evidence type="ECO:0000256" key="4">
    <source>
        <dbReference type="ARBA" id="ARBA00022679"/>
    </source>
</evidence>
<reference evidence="9" key="1">
    <citation type="submission" date="2020-09" db="EMBL/GenBank/DDBJ databases">
        <title>A novel bacterium of genus Hazenella, isolated from South China Sea.</title>
        <authorList>
            <person name="Huang H."/>
            <person name="Mo K."/>
            <person name="Hu Y."/>
        </authorList>
    </citation>
    <scope>NUCLEOTIDE SEQUENCE</scope>
    <source>
        <strain evidence="9">IB182357</strain>
    </source>
</reference>
<comment type="catalytic activity">
    <reaction evidence="7">
        <text>L-histidinol phosphate + 2-oxoglutarate = 3-(imidazol-4-yl)-2-oxopropyl phosphate + L-glutamate</text>
        <dbReference type="Rhea" id="RHEA:23744"/>
        <dbReference type="ChEBI" id="CHEBI:16810"/>
        <dbReference type="ChEBI" id="CHEBI:29985"/>
        <dbReference type="ChEBI" id="CHEBI:57766"/>
        <dbReference type="ChEBI" id="CHEBI:57980"/>
        <dbReference type="EC" id="2.6.1.9"/>
    </reaction>
</comment>
<dbReference type="EC" id="2.6.1.9" evidence="7"/>
<dbReference type="GO" id="GO:0004400">
    <property type="term" value="F:histidinol-phosphate transaminase activity"/>
    <property type="evidence" value="ECO:0007669"/>
    <property type="project" value="UniProtKB-UniRule"/>
</dbReference>
<dbReference type="EMBL" id="JACXAH010000005">
    <property type="protein sequence ID" value="MBD1371609.1"/>
    <property type="molecule type" value="Genomic_DNA"/>
</dbReference>
<dbReference type="InterPro" id="IPR005861">
    <property type="entry name" value="HisP_aminotrans"/>
</dbReference>
<dbReference type="GO" id="GO:0030170">
    <property type="term" value="F:pyridoxal phosphate binding"/>
    <property type="evidence" value="ECO:0007669"/>
    <property type="project" value="InterPro"/>
</dbReference>
<proteinExistence type="inferred from homology"/>
<dbReference type="SUPFAM" id="SSF53383">
    <property type="entry name" value="PLP-dependent transferases"/>
    <property type="match status" value="1"/>
</dbReference>
<accession>A0A926RTU9</accession>
<feature type="domain" description="Aminotransferase class I/classII large" evidence="8">
    <location>
        <begin position="31"/>
        <end position="355"/>
    </location>
</feature>
<dbReference type="InterPro" id="IPR015424">
    <property type="entry name" value="PyrdxlP-dep_Trfase"/>
</dbReference>
<dbReference type="InterPro" id="IPR004839">
    <property type="entry name" value="Aminotransferase_I/II_large"/>
</dbReference>
<keyword evidence="3 7" id="KW-0032">Aminotransferase</keyword>
<evidence type="ECO:0000259" key="8">
    <source>
        <dbReference type="Pfam" id="PF00155"/>
    </source>
</evidence>
<feature type="modified residue" description="N6-(pyridoxal phosphate)lysine" evidence="7">
    <location>
        <position position="223"/>
    </location>
</feature>
<keyword evidence="6 7" id="KW-0368">Histidine biosynthesis</keyword>
<sequence length="366" mass="41296">MVSPNEWIKDTAIYQPGKPLEEVKRELGLTEVIKMASNENPWGCSKEVWSKGVSHPEDTPFYPEGAAPDLTEKIAEHIETDPSRILLGNGTDEIVKMLAQVYLKPGKNAIMADFTFPRYEMVTKMTGADIVKVPLSDGCHDLKEMENRINADTQIVWICNPNNPTGTIVDRVTIESFLERIPPHVLVVMDEAYQEYVTHPDYPDTIALIDYNPQVIALRTFSKIYGLASFRIGYAVAHPSVIQMLNRVRDPFNTNRYAQSAALHALTDQTFVLYCRNQNRLGMKQITSQLEKWDLSYYPSQANFILIHTGFAGDDVFNHLLRAGIIVRSGQVLGYPTSIRVTIGTKEQNELFLQAFAAFLKEKGKI</sequence>
<dbReference type="CDD" id="cd00609">
    <property type="entry name" value="AAT_like"/>
    <property type="match status" value="1"/>
</dbReference>
<dbReference type="Gene3D" id="3.40.640.10">
    <property type="entry name" value="Type I PLP-dependent aspartate aminotransferase-like (Major domain)"/>
    <property type="match status" value="1"/>
</dbReference>